<evidence type="ECO:0000313" key="3">
    <source>
        <dbReference type="EMBL" id="MDQ0376528.1"/>
    </source>
</evidence>
<feature type="transmembrane region" description="Helical" evidence="2">
    <location>
        <begin position="164"/>
        <end position="185"/>
    </location>
</feature>
<organism evidence="3 4">
    <name type="scientific">Amycolatopsis thermophila</name>
    <dbReference type="NCBI Taxonomy" id="206084"/>
    <lineage>
        <taxon>Bacteria</taxon>
        <taxon>Bacillati</taxon>
        <taxon>Actinomycetota</taxon>
        <taxon>Actinomycetes</taxon>
        <taxon>Pseudonocardiales</taxon>
        <taxon>Pseudonocardiaceae</taxon>
        <taxon>Amycolatopsis</taxon>
    </lineage>
</organism>
<accession>A0ABU0EMN6</accession>
<reference evidence="3 4" key="1">
    <citation type="submission" date="2023-07" db="EMBL/GenBank/DDBJ databases">
        <title>Sequencing the genomes of 1000 actinobacteria strains.</title>
        <authorList>
            <person name="Klenk H.-P."/>
        </authorList>
    </citation>
    <scope>NUCLEOTIDE SEQUENCE [LARGE SCALE GENOMIC DNA]</scope>
    <source>
        <strain evidence="3 4">DSM 45805</strain>
    </source>
</reference>
<feature type="region of interest" description="Disordered" evidence="1">
    <location>
        <begin position="28"/>
        <end position="52"/>
    </location>
</feature>
<proteinExistence type="predicted"/>
<feature type="compositionally biased region" description="Low complexity" evidence="1">
    <location>
        <begin position="356"/>
        <end position="371"/>
    </location>
</feature>
<keyword evidence="2" id="KW-0472">Membrane</keyword>
<evidence type="ECO:0000313" key="4">
    <source>
        <dbReference type="Proteomes" id="UP001229651"/>
    </source>
</evidence>
<dbReference type="EMBL" id="JAUSUT010000001">
    <property type="protein sequence ID" value="MDQ0376528.1"/>
    <property type="molecule type" value="Genomic_DNA"/>
</dbReference>
<evidence type="ECO:0008006" key="5">
    <source>
        <dbReference type="Google" id="ProtNLM"/>
    </source>
</evidence>
<evidence type="ECO:0000256" key="2">
    <source>
        <dbReference type="SAM" id="Phobius"/>
    </source>
</evidence>
<dbReference type="RefSeq" id="WP_306988423.1">
    <property type="nucleotide sequence ID" value="NZ_JAUSUT010000001.1"/>
</dbReference>
<keyword evidence="4" id="KW-1185">Reference proteome</keyword>
<gene>
    <name evidence="3" type="ORF">FB470_000522</name>
</gene>
<feature type="region of interest" description="Disordered" evidence="1">
    <location>
        <begin position="326"/>
        <end position="387"/>
    </location>
</feature>
<protein>
    <recommendedName>
        <fullName evidence="5">DUF2637 domain-containing protein</fullName>
    </recommendedName>
</protein>
<keyword evidence="2" id="KW-1133">Transmembrane helix</keyword>
<comment type="caution">
    <text evidence="3">The sequence shown here is derived from an EMBL/GenBank/DDBJ whole genome shotgun (WGS) entry which is preliminary data.</text>
</comment>
<feature type="compositionally biased region" description="Low complexity" evidence="1">
    <location>
        <begin position="265"/>
        <end position="284"/>
    </location>
</feature>
<feature type="transmembrane region" description="Helical" evidence="2">
    <location>
        <begin position="139"/>
        <end position="158"/>
    </location>
</feature>
<evidence type="ECO:0000256" key="1">
    <source>
        <dbReference type="SAM" id="MobiDB-lite"/>
    </source>
</evidence>
<sequence>MNDIPPATYSWWHRWRLGSIEVTRAKHAADAERKAAQERDRKTKQRDTAAERRARRIRRRDWLVEHRALIATVSAVTVSVAVAIPAQALWFVHVLASGQLGLNPESLIALASPVLIEGLCWLGAFLYADSLGRDTPVRAYRLTTFLFAGIAAAINFAHGCGINPIVGVVFAIASLMGVASWELYMHRTRHIATGMTADEIRLWFKRRVFDRKVYREMQRLRRTFGAQVPLESAWRMGYLRVHGAPTVPVPVPRDLLDWFRKDGSARGSADGSDGSGTGSTPSSEGGSGSGSVAVLDRSKDGSTVEVPVNWDQFRDVDSIIAAHWPELDPANHPDPSLHQDDAKRRHPASGLHVEEPAPASTSGPATSAAPEQEPEPRPLPGLNREERNLGVTGGATAALHRYFDRIASEGHDPDDVNRQELARELGCSARNVGKALAKWAKNRNHA</sequence>
<keyword evidence="2" id="KW-0812">Transmembrane</keyword>
<feature type="transmembrane region" description="Helical" evidence="2">
    <location>
        <begin position="107"/>
        <end position="127"/>
    </location>
</feature>
<dbReference type="Proteomes" id="UP001229651">
    <property type="component" value="Unassembled WGS sequence"/>
</dbReference>
<feature type="compositionally biased region" description="Basic and acidic residues" evidence="1">
    <location>
        <begin position="326"/>
        <end position="343"/>
    </location>
</feature>
<name>A0ABU0EMN6_9PSEU</name>
<feature type="region of interest" description="Disordered" evidence="1">
    <location>
        <begin position="265"/>
        <end position="303"/>
    </location>
</feature>
<feature type="transmembrane region" description="Helical" evidence="2">
    <location>
        <begin position="68"/>
        <end position="95"/>
    </location>
</feature>